<comment type="caution">
    <text evidence="1">The sequence shown here is derived from an EMBL/GenBank/DDBJ whole genome shotgun (WGS) entry which is preliminary data.</text>
</comment>
<evidence type="ECO:0000313" key="1">
    <source>
        <dbReference type="EMBL" id="VUC37620.1"/>
    </source>
</evidence>
<organism evidence="1 2">
    <name type="scientific">Bionectria ochroleuca</name>
    <name type="common">Gliocladium roseum</name>
    <dbReference type="NCBI Taxonomy" id="29856"/>
    <lineage>
        <taxon>Eukaryota</taxon>
        <taxon>Fungi</taxon>
        <taxon>Dikarya</taxon>
        <taxon>Ascomycota</taxon>
        <taxon>Pezizomycotina</taxon>
        <taxon>Sordariomycetes</taxon>
        <taxon>Hypocreomycetidae</taxon>
        <taxon>Hypocreales</taxon>
        <taxon>Bionectriaceae</taxon>
        <taxon>Clonostachys</taxon>
    </lineage>
</organism>
<keyword evidence="2" id="KW-1185">Reference proteome</keyword>
<evidence type="ECO:0008006" key="3">
    <source>
        <dbReference type="Google" id="ProtNLM"/>
    </source>
</evidence>
<protein>
    <recommendedName>
        <fullName evidence="3">Acetoacetate decarboxylase</fullName>
    </recommendedName>
</protein>
<gene>
    <name evidence="1" type="ORF">CLO192961_LOCUS476220</name>
</gene>
<evidence type="ECO:0000313" key="2">
    <source>
        <dbReference type="Proteomes" id="UP000766486"/>
    </source>
</evidence>
<reference evidence="1 2" key="1">
    <citation type="submission" date="2019-06" db="EMBL/GenBank/DDBJ databases">
        <authorList>
            <person name="Broberg M."/>
        </authorList>
    </citation>
    <scope>NUCLEOTIDE SEQUENCE [LARGE SCALE GENOMIC DNA]</scope>
</reference>
<dbReference type="Proteomes" id="UP000766486">
    <property type="component" value="Unassembled WGS sequence"/>
</dbReference>
<dbReference type="SUPFAM" id="SSF160104">
    <property type="entry name" value="Acetoacetate decarboxylase-like"/>
    <property type="match status" value="1"/>
</dbReference>
<proteinExistence type="predicted"/>
<dbReference type="InterPro" id="IPR010451">
    <property type="entry name" value="Acetoacetate_decarboxylase"/>
</dbReference>
<dbReference type="Gene3D" id="2.40.400.10">
    <property type="entry name" value="Acetoacetate decarboxylase-like"/>
    <property type="match status" value="1"/>
</dbReference>
<name>A0ABY6V4T0_BIOOC</name>
<accession>A0ABY6V4T0</accession>
<dbReference type="EMBL" id="CABFNS010001012">
    <property type="protein sequence ID" value="VUC37620.1"/>
    <property type="molecule type" value="Genomic_DNA"/>
</dbReference>
<dbReference type="Pfam" id="PF06314">
    <property type="entry name" value="ADC"/>
    <property type="match status" value="1"/>
</dbReference>
<sequence>MGCPVGFWTGFTIEPRVTKISQDPYASNITMVTISYRVTVSSICELVPDMLELDDEPLVTTRFIHYGSSTVGPYSELVHQVEVTYQGEKFDYNLILILDNEAAVFLGREKFGFPKVLGKINIQTTENGRYTGGVEKPVDQPLMQFEFTQQNVVSATTTRPKKWMLNMRCIPSPFCDTGLSIKELVPTTMDMEFSEIGLGTGKIYLQRQAAAMPWAGMEILKYEGAFLVRNATARLYAIEKSRLS</sequence>
<dbReference type="InterPro" id="IPR023375">
    <property type="entry name" value="ADC_dom_sf"/>
</dbReference>